<name>A0A9D4CL80_DREPO</name>
<evidence type="ECO:0000313" key="1">
    <source>
        <dbReference type="EMBL" id="KAH3726216.1"/>
    </source>
</evidence>
<keyword evidence="2" id="KW-1185">Reference proteome</keyword>
<organism evidence="1 2">
    <name type="scientific">Dreissena polymorpha</name>
    <name type="common">Zebra mussel</name>
    <name type="synonym">Mytilus polymorpha</name>
    <dbReference type="NCBI Taxonomy" id="45954"/>
    <lineage>
        <taxon>Eukaryota</taxon>
        <taxon>Metazoa</taxon>
        <taxon>Spiralia</taxon>
        <taxon>Lophotrochozoa</taxon>
        <taxon>Mollusca</taxon>
        <taxon>Bivalvia</taxon>
        <taxon>Autobranchia</taxon>
        <taxon>Heteroconchia</taxon>
        <taxon>Euheterodonta</taxon>
        <taxon>Imparidentia</taxon>
        <taxon>Neoheterodontei</taxon>
        <taxon>Myida</taxon>
        <taxon>Dreissenoidea</taxon>
        <taxon>Dreissenidae</taxon>
        <taxon>Dreissena</taxon>
    </lineage>
</organism>
<dbReference type="Proteomes" id="UP000828390">
    <property type="component" value="Unassembled WGS sequence"/>
</dbReference>
<evidence type="ECO:0000313" key="2">
    <source>
        <dbReference type="Proteomes" id="UP000828390"/>
    </source>
</evidence>
<reference evidence="1" key="1">
    <citation type="journal article" date="2019" name="bioRxiv">
        <title>The Genome of the Zebra Mussel, Dreissena polymorpha: A Resource for Invasive Species Research.</title>
        <authorList>
            <person name="McCartney M.A."/>
            <person name="Auch B."/>
            <person name="Kono T."/>
            <person name="Mallez S."/>
            <person name="Zhang Y."/>
            <person name="Obille A."/>
            <person name="Becker A."/>
            <person name="Abrahante J.E."/>
            <person name="Garbe J."/>
            <person name="Badalamenti J.P."/>
            <person name="Herman A."/>
            <person name="Mangelson H."/>
            <person name="Liachko I."/>
            <person name="Sullivan S."/>
            <person name="Sone E.D."/>
            <person name="Koren S."/>
            <person name="Silverstein K.A.T."/>
            <person name="Beckman K.B."/>
            <person name="Gohl D.M."/>
        </authorList>
    </citation>
    <scope>NUCLEOTIDE SEQUENCE</scope>
    <source>
        <strain evidence="1">Duluth1</strain>
        <tissue evidence="1">Whole animal</tissue>
    </source>
</reference>
<sequence length="117" mass="13507">MRAWLRCTGRGALKYNRMLMALQFLPAPHIPRAFKTLELRAMTDASRHLVAYISRQWVNGGSFEPRDWSVFRQDVRTNNELQGYHNRRNSKASSGVVSTDWFLTRSSTRIGNCEDAC</sequence>
<dbReference type="AlphaFoldDB" id="A0A9D4CL80"/>
<comment type="caution">
    <text evidence="1">The sequence shown here is derived from an EMBL/GenBank/DDBJ whole genome shotgun (WGS) entry which is preliminary data.</text>
</comment>
<reference evidence="1" key="2">
    <citation type="submission" date="2020-11" db="EMBL/GenBank/DDBJ databases">
        <authorList>
            <person name="McCartney M.A."/>
            <person name="Auch B."/>
            <person name="Kono T."/>
            <person name="Mallez S."/>
            <person name="Becker A."/>
            <person name="Gohl D.M."/>
            <person name="Silverstein K.A.T."/>
            <person name="Koren S."/>
            <person name="Bechman K.B."/>
            <person name="Herman A."/>
            <person name="Abrahante J.E."/>
            <person name="Garbe J."/>
        </authorList>
    </citation>
    <scope>NUCLEOTIDE SEQUENCE</scope>
    <source>
        <strain evidence="1">Duluth1</strain>
        <tissue evidence="1">Whole animal</tissue>
    </source>
</reference>
<accession>A0A9D4CL80</accession>
<protein>
    <submittedName>
        <fullName evidence="1">Uncharacterized protein</fullName>
    </submittedName>
</protein>
<proteinExistence type="predicted"/>
<dbReference type="EMBL" id="JAIWYP010000012">
    <property type="protein sequence ID" value="KAH3726216.1"/>
    <property type="molecule type" value="Genomic_DNA"/>
</dbReference>
<gene>
    <name evidence="1" type="ORF">DPMN_052074</name>
</gene>